<name>A0A2T0WQ02_9RHOB</name>
<evidence type="ECO:0000256" key="2">
    <source>
        <dbReference type="ARBA" id="ARBA00022679"/>
    </source>
</evidence>
<dbReference type="Gene3D" id="3.40.50.150">
    <property type="entry name" value="Vaccinia Virus protein VP39"/>
    <property type="match status" value="2"/>
</dbReference>
<gene>
    <name evidence="5" type="ORF">CLV74_107125</name>
</gene>
<dbReference type="Pfam" id="PF05175">
    <property type="entry name" value="MTS"/>
    <property type="match status" value="1"/>
</dbReference>
<keyword evidence="6" id="KW-1185">Reference proteome</keyword>
<evidence type="ECO:0000313" key="6">
    <source>
        <dbReference type="Proteomes" id="UP000238392"/>
    </source>
</evidence>
<dbReference type="PANTHER" id="PTHR47816:SF4">
    <property type="entry name" value="RIBOSOMAL RNA SMALL SUBUNIT METHYLTRANSFERASE C"/>
    <property type="match status" value="1"/>
</dbReference>
<dbReference type="SUPFAM" id="SSF53335">
    <property type="entry name" value="S-adenosyl-L-methionine-dependent methyltransferases"/>
    <property type="match status" value="1"/>
</dbReference>
<evidence type="ECO:0000256" key="1">
    <source>
        <dbReference type="ARBA" id="ARBA00022603"/>
    </source>
</evidence>
<dbReference type="GO" id="GO:0008757">
    <property type="term" value="F:S-adenosylmethionine-dependent methyltransferase activity"/>
    <property type="evidence" value="ECO:0007669"/>
    <property type="project" value="InterPro"/>
</dbReference>
<dbReference type="OrthoDB" id="9816072at2"/>
<evidence type="ECO:0000256" key="3">
    <source>
        <dbReference type="ARBA" id="ARBA00022691"/>
    </source>
</evidence>
<accession>A0A2T0WQ02</accession>
<keyword evidence="1 5" id="KW-0489">Methyltransferase</keyword>
<sequence length="327" mass="34846">MQNIRLTLALEAGLSLPEQGPIAVFRPRGDTMLAPLPVDRITAIQSFAPDAAQLKARGIKVAPREEGSFAASVVFLPRAKDECRALIARAMAVTTGPVIIDGSKTDGIESVLKDMRKRADLAPAISKAHGKIFWCDSTDAFAGWNIGPTANKDGYVTAPGVFSANGVDKASAALVAALPAKLGRAIGDFGAGWGYLSAQVLPKHPEIETLHLVEAEAVALDCARQNVTDPRAKFHWADVSRWQTPQLLDGVIMNPPFHTSRAADPALGQAFLQAGHSVLAPGGRLWVVANRHLPYENTLTGLFAQVSEIGGDASFKVLEAVRPKRRV</sequence>
<dbReference type="InterPro" id="IPR046977">
    <property type="entry name" value="RsmC/RlmG"/>
</dbReference>
<dbReference type="PANTHER" id="PTHR47816">
    <property type="entry name" value="RIBOSOMAL RNA SMALL SUBUNIT METHYLTRANSFERASE C"/>
    <property type="match status" value="1"/>
</dbReference>
<evidence type="ECO:0000313" key="5">
    <source>
        <dbReference type="EMBL" id="PRY88783.1"/>
    </source>
</evidence>
<reference evidence="5 6" key="1">
    <citation type="submission" date="2018-03" db="EMBL/GenBank/DDBJ databases">
        <title>Genomic Encyclopedia of Archaeal and Bacterial Type Strains, Phase II (KMG-II): from individual species to whole genera.</title>
        <authorList>
            <person name="Goeker M."/>
        </authorList>
    </citation>
    <scope>NUCLEOTIDE SEQUENCE [LARGE SCALE GENOMIC DNA]</scope>
    <source>
        <strain evidence="5 6">DSM 100212</strain>
    </source>
</reference>
<dbReference type="InterPro" id="IPR007848">
    <property type="entry name" value="Small_mtfrase_dom"/>
</dbReference>
<feature type="domain" description="Methyltransferase small" evidence="4">
    <location>
        <begin position="156"/>
        <end position="318"/>
    </location>
</feature>
<dbReference type="GO" id="GO:0032259">
    <property type="term" value="P:methylation"/>
    <property type="evidence" value="ECO:0007669"/>
    <property type="project" value="UniProtKB-KW"/>
</dbReference>
<proteinExistence type="predicted"/>
<dbReference type="AlphaFoldDB" id="A0A2T0WQ02"/>
<comment type="caution">
    <text evidence="5">The sequence shown here is derived from an EMBL/GenBank/DDBJ whole genome shotgun (WGS) entry which is preliminary data.</text>
</comment>
<evidence type="ECO:0000259" key="4">
    <source>
        <dbReference type="Pfam" id="PF05175"/>
    </source>
</evidence>
<dbReference type="InterPro" id="IPR029063">
    <property type="entry name" value="SAM-dependent_MTases_sf"/>
</dbReference>
<keyword evidence="2 5" id="KW-0808">Transferase</keyword>
<keyword evidence="3" id="KW-0949">S-adenosyl-L-methionine</keyword>
<protein>
    <submittedName>
        <fullName evidence="5">16S rRNA (Guanine1207-N2)-methyltransferase</fullName>
    </submittedName>
</protein>
<dbReference type="EMBL" id="PVTQ01000007">
    <property type="protein sequence ID" value="PRY88783.1"/>
    <property type="molecule type" value="Genomic_DNA"/>
</dbReference>
<dbReference type="Proteomes" id="UP000238392">
    <property type="component" value="Unassembled WGS sequence"/>
</dbReference>
<organism evidence="5 6">
    <name type="scientific">Donghicola tyrosinivorans</name>
    <dbReference type="NCBI Taxonomy" id="1652492"/>
    <lineage>
        <taxon>Bacteria</taxon>
        <taxon>Pseudomonadati</taxon>
        <taxon>Pseudomonadota</taxon>
        <taxon>Alphaproteobacteria</taxon>
        <taxon>Rhodobacterales</taxon>
        <taxon>Roseobacteraceae</taxon>
        <taxon>Donghicola</taxon>
    </lineage>
</organism>
<dbReference type="CDD" id="cd02440">
    <property type="entry name" value="AdoMet_MTases"/>
    <property type="match status" value="1"/>
</dbReference>